<dbReference type="PANTHER" id="PTHR44591:SF19">
    <property type="entry name" value="TWO-COMPONENT RESPONSE REGULATOR-RELATED"/>
    <property type="match status" value="1"/>
</dbReference>
<dbReference type="InterPro" id="IPR050595">
    <property type="entry name" value="Bact_response_regulator"/>
</dbReference>
<evidence type="ECO:0000256" key="2">
    <source>
        <dbReference type="PROSITE-ProRule" id="PRU00169"/>
    </source>
</evidence>
<evidence type="ECO:0000259" key="4">
    <source>
        <dbReference type="PROSITE" id="PS50110"/>
    </source>
</evidence>
<dbReference type="SMART" id="SM00448">
    <property type="entry name" value="REC"/>
    <property type="match status" value="1"/>
</dbReference>
<evidence type="ECO:0000313" key="6">
    <source>
        <dbReference type="Proteomes" id="UP000425960"/>
    </source>
</evidence>
<feature type="domain" description="Response regulatory" evidence="4">
    <location>
        <begin position="7"/>
        <end position="122"/>
    </location>
</feature>
<sequence length="275" mass="31387">MESIQHTVLCVDDEPNILNALKRLLRKEEYRLLTGNSGREGLEILSANEVHIVISDQRMPEMNGTEFLKEVRAGYPNILRIILTGYTDVDTITEAINEGHIYKFFLKPWNDQNLKLEIRQALEQYDLIQANKRLNEQLYEQNEALKKMNENLESIVQERTHSLKIQNQALQVSHAILEDLPLPILGISSEMLVVMVNKAARQQMGEKQFPEVGCRIGENFEEDVEDRLGTCLASLEKHRISARSRSGNSFDLEIIPLTGRYKGQGAIMTLAPMVE</sequence>
<proteinExistence type="predicted"/>
<dbReference type="EMBL" id="AP021876">
    <property type="protein sequence ID" value="BBO82911.1"/>
    <property type="molecule type" value="Genomic_DNA"/>
</dbReference>
<evidence type="ECO:0000256" key="1">
    <source>
        <dbReference type="ARBA" id="ARBA00022553"/>
    </source>
</evidence>
<dbReference type="SUPFAM" id="SSF52172">
    <property type="entry name" value="CheY-like"/>
    <property type="match status" value="1"/>
</dbReference>
<protein>
    <recommendedName>
        <fullName evidence="4">Response regulatory domain-containing protein</fullName>
    </recommendedName>
</protein>
<keyword evidence="1 2" id="KW-0597">Phosphoprotein</keyword>
<dbReference type="KEGG" id="dov:DSCO28_34770"/>
<dbReference type="PROSITE" id="PS50110">
    <property type="entry name" value="RESPONSE_REGULATORY"/>
    <property type="match status" value="1"/>
</dbReference>
<name>A0A5K7ZNS4_9BACT</name>
<accession>A0A5K7ZNS4</accession>
<reference evidence="5 6" key="1">
    <citation type="submission" date="2019-11" db="EMBL/GenBank/DDBJ databases">
        <title>Comparative genomics of hydrocarbon-degrading Desulfosarcina strains.</title>
        <authorList>
            <person name="Watanabe M."/>
            <person name="Kojima H."/>
            <person name="Fukui M."/>
        </authorList>
    </citation>
    <scope>NUCLEOTIDE SEQUENCE [LARGE SCALE GENOMIC DNA]</scope>
    <source>
        <strain evidence="5 6">28bB2T</strain>
    </source>
</reference>
<dbReference type="Gene3D" id="3.40.50.2300">
    <property type="match status" value="1"/>
</dbReference>
<keyword evidence="3" id="KW-0175">Coiled coil</keyword>
<dbReference type="CDD" id="cd17569">
    <property type="entry name" value="REC_HupR-like"/>
    <property type="match status" value="1"/>
</dbReference>
<dbReference type="AlphaFoldDB" id="A0A5K7ZNS4"/>
<dbReference type="GO" id="GO:0000160">
    <property type="term" value="P:phosphorelay signal transduction system"/>
    <property type="evidence" value="ECO:0007669"/>
    <property type="project" value="InterPro"/>
</dbReference>
<organism evidence="5 6">
    <name type="scientific">Desulfosarcina ovata subsp. sediminis</name>
    <dbReference type="NCBI Taxonomy" id="885957"/>
    <lineage>
        <taxon>Bacteria</taxon>
        <taxon>Pseudomonadati</taxon>
        <taxon>Thermodesulfobacteriota</taxon>
        <taxon>Desulfobacteria</taxon>
        <taxon>Desulfobacterales</taxon>
        <taxon>Desulfosarcinaceae</taxon>
        <taxon>Desulfosarcina</taxon>
    </lineage>
</organism>
<feature type="coiled-coil region" evidence="3">
    <location>
        <begin position="128"/>
        <end position="158"/>
    </location>
</feature>
<dbReference type="Proteomes" id="UP000425960">
    <property type="component" value="Chromosome"/>
</dbReference>
<dbReference type="InterPro" id="IPR011006">
    <property type="entry name" value="CheY-like_superfamily"/>
</dbReference>
<evidence type="ECO:0000313" key="5">
    <source>
        <dbReference type="EMBL" id="BBO82911.1"/>
    </source>
</evidence>
<dbReference type="Pfam" id="PF00072">
    <property type="entry name" value="Response_reg"/>
    <property type="match status" value="1"/>
</dbReference>
<dbReference type="RefSeq" id="WP_155323240.1">
    <property type="nucleotide sequence ID" value="NZ_AP021876.1"/>
</dbReference>
<dbReference type="PANTHER" id="PTHR44591">
    <property type="entry name" value="STRESS RESPONSE REGULATOR PROTEIN 1"/>
    <property type="match status" value="1"/>
</dbReference>
<dbReference type="InterPro" id="IPR001789">
    <property type="entry name" value="Sig_transdc_resp-reg_receiver"/>
</dbReference>
<gene>
    <name evidence="5" type="ORF">DSCO28_34770</name>
</gene>
<feature type="modified residue" description="4-aspartylphosphate" evidence="2">
    <location>
        <position position="56"/>
    </location>
</feature>
<evidence type="ECO:0000256" key="3">
    <source>
        <dbReference type="SAM" id="Coils"/>
    </source>
</evidence>